<dbReference type="PANTHER" id="PTHR43615:SF1">
    <property type="entry name" value="PPDK_N DOMAIN-CONTAINING PROTEIN"/>
    <property type="match status" value="1"/>
</dbReference>
<protein>
    <recommendedName>
        <fullName evidence="1">PEP-utilising enzyme mobile domain-containing protein</fullName>
    </recommendedName>
</protein>
<dbReference type="Gene3D" id="3.50.30.10">
    <property type="entry name" value="Phosphohistidine domain"/>
    <property type="match status" value="1"/>
</dbReference>
<dbReference type="GO" id="GO:0016772">
    <property type="term" value="F:transferase activity, transferring phosphorus-containing groups"/>
    <property type="evidence" value="ECO:0007669"/>
    <property type="project" value="InterPro"/>
</dbReference>
<comment type="caution">
    <text evidence="2">The sequence shown here is derived from an EMBL/GenBank/DDBJ whole genome shotgun (WGS) entry which is preliminary data.</text>
</comment>
<sequence>MEKILQGVGVSSGKIRGKVKVILEKTDWPSFQNGDILVTRITDPTMVPLMSKAGGIICDIGAMMSHPAIVAREMGIPCVVGTRDATVRLRNGQLVEMDGKTGEVFALEK</sequence>
<dbReference type="EMBL" id="JAGVWC010000009">
    <property type="protein sequence ID" value="MBS3061407.1"/>
    <property type="molecule type" value="Genomic_DNA"/>
</dbReference>
<feature type="domain" description="PEP-utilising enzyme mobile" evidence="1">
    <location>
        <begin position="31"/>
        <end position="102"/>
    </location>
</feature>
<dbReference type="Pfam" id="PF00391">
    <property type="entry name" value="PEP-utilizers"/>
    <property type="match status" value="1"/>
</dbReference>
<dbReference type="InterPro" id="IPR051549">
    <property type="entry name" value="PEP_Utilizing_Enz"/>
</dbReference>
<gene>
    <name evidence="2" type="ORF">J4215_02380</name>
</gene>
<dbReference type="InterPro" id="IPR036637">
    <property type="entry name" value="Phosphohistidine_dom_sf"/>
</dbReference>
<reference evidence="2" key="2">
    <citation type="submission" date="2021-05" db="EMBL/GenBank/DDBJ databases">
        <title>Protein family content uncovers lineage relationships and bacterial pathway maintenance mechanisms in DPANN archaea.</title>
        <authorList>
            <person name="Castelle C.J."/>
            <person name="Meheust R."/>
            <person name="Jaffe A.L."/>
            <person name="Seitz K."/>
            <person name="Gong X."/>
            <person name="Baker B.J."/>
            <person name="Banfield J.F."/>
        </authorList>
    </citation>
    <scope>NUCLEOTIDE SEQUENCE</scope>
    <source>
        <strain evidence="2">RIFCSPLOWO2_01_FULL_AR10_48_17</strain>
    </source>
</reference>
<name>A0A8T4L4E3_9ARCH</name>
<evidence type="ECO:0000313" key="2">
    <source>
        <dbReference type="EMBL" id="MBS3061407.1"/>
    </source>
</evidence>
<evidence type="ECO:0000259" key="1">
    <source>
        <dbReference type="Pfam" id="PF00391"/>
    </source>
</evidence>
<evidence type="ECO:0000313" key="3">
    <source>
        <dbReference type="Proteomes" id="UP000675968"/>
    </source>
</evidence>
<proteinExistence type="predicted"/>
<reference evidence="2" key="1">
    <citation type="submission" date="2021-03" db="EMBL/GenBank/DDBJ databases">
        <authorList>
            <person name="Jaffe A."/>
        </authorList>
    </citation>
    <scope>NUCLEOTIDE SEQUENCE</scope>
    <source>
        <strain evidence="2">RIFCSPLOWO2_01_FULL_AR10_48_17</strain>
    </source>
</reference>
<accession>A0A8T4L4E3</accession>
<dbReference type="AlphaFoldDB" id="A0A8T4L4E3"/>
<dbReference type="InterPro" id="IPR008279">
    <property type="entry name" value="PEP-util_enz_mobile_dom"/>
</dbReference>
<dbReference type="PANTHER" id="PTHR43615">
    <property type="entry name" value="PHOSPHOENOLPYRUVATE SYNTHASE-RELATED"/>
    <property type="match status" value="1"/>
</dbReference>
<dbReference type="Proteomes" id="UP000675968">
    <property type="component" value="Unassembled WGS sequence"/>
</dbReference>
<organism evidence="2 3">
    <name type="scientific">Candidatus Iainarchaeum sp</name>
    <dbReference type="NCBI Taxonomy" id="3101447"/>
    <lineage>
        <taxon>Archaea</taxon>
        <taxon>Candidatus Iainarchaeota</taxon>
        <taxon>Candidatus Iainarchaeia</taxon>
        <taxon>Candidatus Iainarchaeales</taxon>
        <taxon>Candidatus Iainarchaeaceae</taxon>
        <taxon>Candidatus Iainarchaeum</taxon>
    </lineage>
</organism>
<dbReference type="SUPFAM" id="SSF52009">
    <property type="entry name" value="Phosphohistidine domain"/>
    <property type="match status" value="1"/>
</dbReference>